<name>A0A9D5JW41_9BACT</name>
<accession>A0A9D5JW41</accession>
<proteinExistence type="predicted"/>
<dbReference type="Proteomes" id="UP000649604">
    <property type="component" value="Unassembled WGS sequence"/>
</dbReference>
<dbReference type="EMBL" id="WJJP01000380">
    <property type="protein sequence ID" value="MBD3325225.1"/>
    <property type="molecule type" value="Genomic_DNA"/>
</dbReference>
<dbReference type="AlphaFoldDB" id="A0A9D5JW41"/>
<evidence type="ECO:0000313" key="1">
    <source>
        <dbReference type="EMBL" id="MBD3325225.1"/>
    </source>
</evidence>
<protein>
    <submittedName>
        <fullName evidence="1">Uncharacterized protein</fullName>
    </submittedName>
</protein>
<organism evidence="1 2">
    <name type="scientific">candidate division KSB3 bacterium</name>
    <dbReference type="NCBI Taxonomy" id="2044937"/>
    <lineage>
        <taxon>Bacteria</taxon>
        <taxon>candidate division KSB3</taxon>
    </lineage>
</organism>
<gene>
    <name evidence="1" type="ORF">GF339_11615</name>
</gene>
<evidence type="ECO:0000313" key="2">
    <source>
        <dbReference type="Proteomes" id="UP000649604"/>
    </source>
</evidence>
<sequence length="107" mass="12818">MLSVQQLAEEFNIKPEQLIEESLRLYLHQQLVKIDTELFHYAQKYGVKTITEFDEKLQQGLLTEDDIQEDFFAFDQLEYEKERLLELLKTSEGRDACLRRHDTICYT</sequence>
<comment type="caution">
    <text evidence="1">The sequence shown here is derived from an EMBL/GenBank/DDBJ whole genome shotgun (WGS) entry which is preliminary data.</text>
</comment>
<reference evidence="1" key="1">
    <citation type="submission" date="2019-11" db="EMBL/GenBank/DDBJ databases">
        <title>Microbial mats filling the niche in hypersaline microbial mats.</title>
        <authorList>
            <person name="Wong H.L."/>
            <person name="Macleod F.I."/>
            <person name="White R.A. III"/>
            <person name="Burns B.P."/>
        </authorList>
    </citation>
    <scope>NUCLEOTIDE SEQUENCE</scope>
    <source>
        <strain evidence="1">Rbin_158</strain>
    </source>
</reference>